<reference evidence="4" key="1">
    <citation type="journal article" date="2023" name="Mol. Phylogenet. Evol.">
        <title>Genome-scale phylogeny and comparative genomics of the fungal order Sordariales.</title>
        <authorList>
            <person name="Hensen N."/>
            <person name="Bonometti L."/>
            <person name="Westerberg I."/>
            <person name="Brannstrom I.O."/>
            <person name="Guillou S."/>
            <person name="Cros-Aarteil S."/>
            <person name="Calhoun S."/>
            <person name="Haridas S."/>
            <person name="Kuo A."/>
            <person name="Mondo S."/>
            <person name="Pangilinan J."/>
            <person name="Riley R."/>
            <person name="LaButti K."/>
            <person name="Andreopoulos B."/>
            <person name="Lipzen A."/>
            <person name="Chen C."/>
            <person name="Yan M."/>
            <person name="Daum C."/>
            <person name="Ng V."/>
            <person name="Clum A."/>
            <person name="Steindorff A."/>
            <person name="Ohm R.A."/>
            <person name="Martin F."/>
            <person name="Silar P."/>
            <person name="Natvig D.O."/>
            <person name="Lalanne C."/>
            <person name="Gautier V."/>
            <person name="Ament-Velasquez S.L."/>
            <person name="Kruys A."/>
            <person name="Hutchinson M.I."/>
            <person name="Powell A.J."/>
            <person name="Barry K."/>
            <person name="Miller A.N."/>
            <person name="Grigoriev I.V."/>
            <person name="Debuchy R."/>
            <person name="Gladieux P."/>
            <person name="Hiltunen Thoren M."/>
            <person name="Johannesson H."/>
        </authorList>
    </citation>
    <scope>NUCLEOTIDE SEQUENCE</scope>
    <source>
        <strain evidence="4">CBS 538.74</strain>
    </source>
</reference>
<feature type="compositionally biased region" description="Basic and acidic residues" evidence="1">
    <location>
        <begin position="227"/>
        <end position="236"/>
    </location>
</feature>
<dbReference type="PANTHER" id="PTHR42339:SF1">
    <property type="entry name" value="HISTONE H1"/>
    <property type="match status" value="1"/>
</dbReference>
<name>A0AAN6VFR3_9PEZI</name>
<feature type="domain" description="DUF7726" evidence="3">
    <location>
        <begin position="144"/>
        <end position="227"/>
    </location>
</feature>
<evidence type="ECO:0000259" key="2">
    <source>
        <dbReference type="Pfam" id="PF09414"/>
    </source>
</evidence>
<dbReference type="GO" id="GO:0016874">
    <property type="term" value="F:ligase activity"/>
    <property type="evidence" value="ECO:0007669"/>
    <property type="project" value="UniProtKB-KW"/>
</dbReference>
<dbReference type="Proteomes" id="UP001302745">
    <property type="component" value="Unassembled WGS sequence"/>
</dbReference>
<proteinExistence type="predicted"/>
<evidence type="ECO:0000256" key="1">
    <source>
        <dbReference type="SAM" id="MobiDB-lite"/>
    </source>
</evidence>
<comment type="caution">
    <text evidence="4">The sequence shown here is derived from an EMBL/GenBank/DDBJ whole genome shotgun (WGS) entry which is preliminary data.</text>
</comment>
<dbReference type="Gene3D" id="1.10.260.40">
    <property type="entry name" value="lambda repressor-like DNA-binding domains"/>
    <property type="match status" value="1"/>
</dbReference>
<dbReference type="InterPro" id="IPR021122">
    <property type="entry name" value="RNA_ligase_dom_REL/Rnl2"/>
</dbReference>
<gene>
    <name evidence="4" type="ORF">C8A00DRAFT_45984</name>
</gene>
<feature type="domain" description="RNA ligase" evidence="2">
    <location>
        <begin position="445"/>
        <end position="630"/>
    </location>
</feature>
<keyword evidence="5" id="KW-1185">Reference proteome</keyword>
<organism evidence="4 5">
    <name type="scientific">Chaetomidium leptoderma</name>
    <dbReference type="NCBI Taxonomy" id="669021"/>
    <lineage>
        <taxon>Eukaryota</taxon>
        <taxon>Fungi</taxon>
        <taxon>Dikarya</taxon>
        <taxon>Ascomycota</taxon>
        <taxon>Pezizomycotina</taxon>
        <taxon>Sordariomycetes</taxon>
        <taxon>Sordariomycetidae</taxon>
        <taxon>Sordariales</taxon>
        <taxon>Chaetomiaceae</taxon>
        <taxon>Chaetomidium</taxon>
    </lineage>
</organism>
<dbReference type="Gene3D" id="3.30.470.30">
    <property type="entry name" value="DNA ligase/mRNA capping enzyme"/>
    <property type="match status" value="1"/>
</dbReference>
<keyword evidence="4" id="KW-0436">Ligase</keyword>
<evidence type="ECO:0000259" key="3">
    <source>
        <dbReference type="Pfam" id="PF24852"/>
    </source>
</evidence>
<feature type="region of interest" description="Disordered" evidence="1">
    <location>
        <begin position="104"/>
        <end position="123"/>
    </location>
</feature>
<dbReference type="Pfam" id="PF21189">
    <property type="entry name" value="PHA02142"/>
    <property type="match status" value="1"/>
</dbReference>
<evidence type="ECO:0000313" key="4">
    <source>
        <dbReference type="EMBL" id="KAK4150663.1"/>
    </source>
</evidence>
<feature type="domain" description="DUF7726" evidence="3">
    <location>
        <begin position="32"/>
        <end position="103"/>
    </location>
</feature>
<feature type="compositionally biased region" description="Low complexity" evidence="1">
    <location>
        <begin position="114"/>
        <end position="123"/>
    </location>
</feature>
<feature type="region of interest" description="Disordered" evidence="1">
    <location>
        <begin position="227"/>
        <end position="276"/>
    </location>
</feature>
<dbReference type="InterPro" id="IPR010982">
    <property type="entry name" value="Lambda_DNA-bd_dom_sf"/>
</dbReference>
<dbReference type="SUPFAM" id="SSF56091">
    <property type="entry name" value="DNA ligase/mRNA capping enzyme, catalytic domain"/>
    <property type="match status" value="1"/>
</dbReference>
<accession>A0AAN6VFR3</accession>
<sequence>MPPTLSKTRKSTEEHEPVGVVDLHSIDLDDEHIDENCDQVRRKINRLLDSGAMTKTAFAREIGVSGKSLTGFLGTNGPFKGAKFVAYRAAWEYLKKREMAGIKLPAKKPKTNPAGEGSSSTAAAGTDVDISDVVLPGEEDDAVPIFDTCDEVRRKVNAHLKKPGVTQAQFCRDIYAQLKGPARPAKSFQSSQLSHFRNAKGALAGVKSALFYGAYVFFEKRRVKEGKPKNKHRLEMEQQWDEDGIERNPSSSTKAAKMGDSSSSVQPPPPPKRKLVSVREISKVERIPGFGKVAIHLDGWKVLVVGDLVVFFEIDSFIPKVGRFWELFGEPNKTEVFRGKEGYRVKSRRDGKHLSQGLIYPLVEIPEIDIPYKARLQAIGPATATDELLSKSFSQLLGVEKWEFTETAETLPNLGRPPAFIHQPGWSRIQDVERMIFSRPKQKKTWQITEKLDGITMTVYKFAKDSPWADCLPALPTDCPPTMQDEKNRYGVCNRREDMIDRDDNLYWQTAKKSGVLNKLHGFGLANVAVQGEFCGHSVEGNTMNYPEGEHEFIVFGIWNIDTGRYLHPKQTVELCKKLGIKHVPVLGYSPLGNYARDVHELLEKAEGKGKFGGVREGFVFKSTDGTEQFKVISNSWLSLTGK</sequence>
<dbReference type="Pfam" id="PF09414">
    <property type="entry name" value="RNA_ligase"/>
    <property type="match status" value="1"/>
</dbReference>
<dbReference type="InterPro" id="IPR056143">
    <property type="entry name" value="DUF7726"/>
</dbReference>
<dbReference type="GO" id="GO:0003677">
    <property type="term" value="F:DNA binding"/>
    <property type="evidence" value="ECO:0007669"/>
    <property type="project" value="InterPro"/>
</dbReference>
<dbReference type="AlphaFoldDB" id="A0AAN6VFR3"/>
<protein>
    <submittedName>
        <fullName evidence="4">RNA ligase-domain-containing protein</fullName>
    </submittedName>
</protein>
<evidence type="ECO:0000313" key="5">
    <source>
        <dbReference type="Proteomes" id="UP001302745"/>
    </source>
</evidence>
<dbReference type="Pfam" id="PF24852">
    <property type="entry name" value="DUF7726"/>
    <property type="match status" value="2"/>
</dbReference>
<reference evidence="4" key="2">
    <citation type="submission" date="2023-05" db="EMBL/GenBank/DDBJ databases">
        <authorList>
            <consortium name="Lawrence Berkeley National Laboratory"/>
            <person name="Steindorff A."/>
            <person name="Hensen N."/>
            <person name="Bonometti L."/>
            <person name="Westerberg I."/>
            <person name="Brannstrom I.O."/>
            <person name="Guillou S."/>
            <person name="Cros-Aarteil S."/>
            <person name="Calhoun S."/>
            <person name="Haridas S."/>
            <person name="Kuo A."/>
            <person name="Mondo S."/>
            <person name="Pangilinan J."/>
            <person name="Riley R."/>
            <person name="Labutti K."/>
            <person name="Andreopoulos B."/>
            <person name="Lipzen A."/>
            <person name="Chen C."/>
            <person name="Yanf M."/>
            <person name="Daum C."/>
            <person name="Ng V."/>
            <person name="Clum A."/>
            <person name="Ohm R."/>
            <person name="Martin F."/>
            <person name="Silar P."/>
            <person name="Natvig D."/>
            <person name="Lalanne C."/>
            <person name="Gautier V."/>
            <person name="Ament-Velasquez S.L."/>
            <person name="Kruys A."/>
            <person name="Hutchinson M.I."/>
            <person name="Powell A.J."/>
            <person name="Barry K."/>
            <person name="Miller A.N."/>
            <person name="Grigoriev I.V."/>
            <person name="Debuchy R."/>
            <person name="Gladieux P."/>
            <person name="Thoren M.H."/>
            <person name="Johannesson H."/>
        </authorList>
    </citation>
    <scope>NUCLEOTIDE SEQUENCE</scope>
    <source>
        <strain evidence="4">CBS 538.74</strain>
    </source>
</reference>
<dbReference type="EMBL" id="MU857057">
    <property type="protein sequence ID" value="KAK4150663.1"/>
    <property type="molecule type" value="Genomic_DNA"/>
</dbReference>
<dbReference type="PANTHER" id="PTHR42339">
    <property type="entry name" value="HISTONE H1"/>
    <property type="match status" value="1"/>
</dbReference>